<dbReference type="InterPro" id="IPR013785">
    <property type="entry name" value="Aldolase_TIM"/>
</dbReference>
<feature type="region of interest" description="Disordered" evidence="1">
    <location>
        <begin position="1"/>
        <end position="28"/>
    </location>
</feature>
<feature type="compositionally biased region" description="Gly residues" evidence="1">
    <location>
        <begin position="1"/>
        <end position="10"/>
    </location>
</feature>
<accession>A0A5J6JK26</accession>
<evidence type="ECO:0000256" key="1">
    <source>
        <dbReference type="SAM" id="MobiDB-lite"/>
    </source>
</evidence>
<dbReference type="PANTHER" id="PTHR37418:SF1">
    <property type="entry name" value="3-KETO-5-AMINOHEXANOATE CLEAVAGE PROTEIN"/>
    <property type="match status" value="1"/>
</dbReference>
<dbReference type="Proteomes" id="UP000325563">
    <property type="component" value="Chromosome"/>
</dbReference>
<evidence type="ECO:0008006" key="4">
    <source>
        <dbReference type="Google" id="ProtNLM"/>
    </source>
</evidence>
<dbReference type="AlphaFoldDB" id="A0A5J6JK26"/>
<dbReference type="EMBL" id="CP023692">
    <property type="protein sequence ID" value="QEV48126.1"/>
    <property type="molecule type" value="Genomic_DNA"/>
</dbReference>
<protein>
    <recommendedName>
        <fullName evidence="4">3-keto-5-aminohexanoate cleavage protein</fullName>
    </recommendedName>
</protein>
<sequence>MSVRGGGAAGPGPAPGQVPDQEPDRVPAPVLVSLNGGRGAADGAAVPLSPPDLVESALAAVAAGAGEVLVHPRTPCGRESLSPRVVGPLLEAMRGAGVFVPLSVSAGIGAEPDPAGRLERVRSWTVLPDRAVVHFAEPGAEELGRALLARGVAVDAVVPLGGEDDAGSGSGSGSEPGPLARFLAWPVRDPARIRLAVELAAADPALVAGLRWLPPVPLLLFGREAAAWPVLRLAARCGAAARTGLGDVLHLPDGRPARSNAELVTAARDIAAVDAAATTGSR</sequence>
<dbReference type="Gene3D" id="3.20.20.70">
    <property type="entry name" value="Aldolase class I"/>
    <property type="match status" value="2"/>
</dbReference>
<dbReference type="KEGG" id="svn:CP980_26265"/>
<dbReference type="GO" id="GO:0043720">
    <property type="term" value="F:3-keto-5-aminohexanoate cleavage activity"/>
    <property type="evidence" value="ECO:0007669"/>
    <property type="project" value="InterPro"/>
</dbReference>
<dbReference type="Pfam" id="PF05853">
    <property type="entry name" value="BKACE"/>
    <property type="match status" value="2"/>
</dbReference>
<organism evidence="2 3">
    <name type="scientific">Streptomyces vinaceus</name>
    <dbReference type="NCBI Taxonomy" id="1960"/>
    <lineage>
        <taxon>Bacteria</taxon>
        <taxon>Bacillati</taxon>
        <taxon>Actinomycetota</taxon>
        <taxon>Actinomycetes</taxon>
        <taxon>Kitasatosporales</taxon>
        <taxon>Streptomycetaceae</taxon>
        <taxon>Streptomyces</taxon>
    </lineage>
</organism>
<dbReference type="PANTHER" id="PTHR37418">
    <property type="entry name" value="3-KETO-5-AMINOHEXANOATE CLEAVAGE ENZYME-RELATED"/>
    <property type="match status" value="1"/>
</dbReference>
<dbReference type="InterPro" id="IPR008567">
    <property type="entry name" value="BKACE"/>
</dbReference>
<proteinExistence type="predicted"/>
<keyword evidence="3" id="KW-1185">Reference proteome</keyword>
<evidence type="ECO:0000313" key="2">
    <source>
        <dbReference type="EMBL" id="QEV48126.1"/>
    </source>
</evidence>
<reference evidence="2 3" key="1">
    <citation type="submission" date="2017-09" db="EMBL/GenBank/DDBJ databases">
        <authorList>
            <person name="Lee N."/>
            <person name="Cho B.-K."/>
        </authorList>
    </citation>
    <scope>NUCLEOTIDE SEQUENCE [LARGE SCALE GENOMIC DNA]</scope>
    <source>
        <strain evidence="2 3">ATCC 27476</strain>
    </source>
</reference>
<evidence type="ECO:0000313" key="3">
    <source>
        <dbReference type="Proteomes" id="UP000325563"/>
    </source>
</evidence>
<gene>
    <name evidence="2" type="ORF">CP980_26265</name>
</gene>
<name>A0A5J6JK26_STRVI</name>